<evidence type="ECO:0000313" key="3">
    <source>
        <dbReference type="Proteomes" id="UP001594288"/>
    </source>
</evidence>
<keyword evidence="1" id="KW-0732">Signal</keyword>
<dbReference type="Proteomes" id="UP001594288">
    <property type="component" value="Unassembled WGS sequence"/>
</dbReference>
<feature type="chain" id="PRO_5047066778" evidence="1">
    <location>
        <begin position="26"/>
        <end position="361"/>
    </location>
</feature>
<comment type="caution">
    <text evidence="2">The sequence shown here is derived from an EMBL/GenBank/DDBJ whole genome shotgun (WGS) entry which is preliminary data.</text>
</comment>
<sequence>MRNFKGLFLFLFFLLPLLTHQPGYATTVCDVQDYDPDTGFSVLNGQTVTVTGVITCPPGIFVTSQTSYFIRGIDNDPCGINLFTFGQSQARLSLGDTLTVTGSVEEYVLSGGDGAVTEITYSEGGLGPVRAGDPLSLEPEVMLSGDVSYEMNEGRLVRVTGKMSGRDGSREITVNDGSGDIAVFDMARAFEGDPTWNNLQMGDIVTVTGIVSQAGPGPPYLTGYSIWPRSPEAPYEDVKTPQCIPDSSIVSARLEVVDSDSNRVNIFCPECPGGTSRVFIKYAGPDGWRTELRIYDTAGRLAATLSDYYTECGEVTIEWTGRNELMERLPVGLYYIIVTATDPGNGSVTQTMVPLVIGKRL</sequence>
<dbReference type="EMBL" id="JBHPEI010000025">
    <property type="protein sequence ID" value="MFC1799729.1"/>
    <property type="molecule type" value="Genomic_DNA"/>
</dbReference>
<organism evidence="2 3">
    <name type="scientific">Eiseniibacteriota bacterium</name>
    <dbReference type="NCBI Taxonomy" id="2212470"/>
    <lineage>
        <taxon>Bacteria</taxon>
        <taxon>Candidatus Eiseniibacteriota</taxon>
    </lineage>
</organism>
<evidence type="ECO:0000256" key="1">
    <source>
        <dbReference type="SAM" id="SignalP"/>
    </source>
</evidence>
<dbReference type="Gene3D" id="2.60.40.4070">
    <property type="match status" value="1"/>
</dbReference>
<evidence type="ECO:0000313" key="2">
    <source>
        <dbReference type="EMBL" id="MFC1799729.1"/>
    </source>
</evidence>
<gene>
    <name evidence="2" type="ORF">ACFL2Z_02315</name>
</gene>
<keyword evidence="3" id="KW-1185">Reference proteome</keyword>
<proteinExistence type="predicted"/>
<feature type="signal peptide" evidence="1">
    <location>
        <begin position="1"/>
        <end position="25"/>
    </location>
</feature>
<accession>A0ABV6YPB2</accession>
<protein>
    <submittedName>
        <fullName evidence="2">Uncharacterized protein</fullName>
    </submittedName>
</protein>
<reference evidence="2 3" key="1">
    <citation type="submission" date="2024-09" db="EMBL/GenBank/DDBJ databases">
        <authorList>
            <person name="D'Angelo T."/>
        </authorList>
    </citation>
    <scope>NUCLEOTIDE SEQUENCE [LARGE SCALE GENOMIC DNA]</scope>
    <source>
        <strain evidence="2">SAG AM-311-F02</strain>
    </source>
</reference>
<name>A0ABV6YPB2_UNCEI</name>